<feature type="compositionally biased region" description="Pro residues" evidence="1">
    <location>
        <begin position="515"/>
        <end position="524"/>
    </location>
</feature>
<evidence type="ECO:0008006" key="5">
    <source>
        <dbReference type="Google" id="ProtNLM"/>
    </source>
</evidence>
<feature type="region of interest" description="Disordered" evidence="1">
    <location>
        <begin position="515"/>
        <end position="534"/>
    </location>
</feature>
<proteinExistence type="predicted"/>
<feature type="transmembrane region" description="Helical" evidence="2">
    <location>
        <begin position="24"/>
        <end position="43"/>
    </location>
</feature>
<keyword evidence="2" id="KW-1133">Transmembrane helix</keyword>
<feature type="transmembrane region" description="Helical" evidence="2">
    <location>
        <begin position="145"/>
        <end position="169"/>
    </location>
</feature>
<feature type="compositionally biased region" description="Low complexity" evidence="1">
    <location>
        <begin position="525"/>
        <end position="534"/>
    </location>
</feature>
<organism evidence="3 4">
    <name type="scientific">Novosphingobium ovatum</name>
    <dbReference type="NCBI Taxonomy" id="1908523"/>
    <lineage>
        <taxon>Bacteria</taxon>
        <taxon>Pseudomonadati</taxon>
        <taxon>Pseudomonadota</taxon>
        <taxon>Alphaproteobacteria</taxon>
        <taxon>Sphingomonadales</taxon>
        <taxon>Sphingomonadaceae</taxon>
        <taxon>Novosphingobium</taxon>
    </lineage>
</organism>
<comment type="caution">
    <text evidence="3">The sequence shown here is derived from an EMBL/GenBank/DDBJ whole genome shotgun (WGS) entry which is preliminary data.</text>
</comment>
<dbReference type="Proteomes" id="UP000753724">
    <property type="component" value="Unassembled WGS sequence"/>
</dbReference>
<sequence length="534" mass="58377">MSHNLPFAPINPVAFPRDSGRERAMLWLGIVLALISALPVIVARYPMMSDYPAHLARYRVMLDGGANPDLARHYGFVWQWTGNVGIDLLIGPFAQLFGLEQAGRVLTGIIPPLTGLALVAVSWVLRRRVGIGTLLAMAFVWSPMMLIGLLNFAAGQALALWVFAGWVALRRYWWRDSLMVPAGVLVWVFHLSAWAILGVLVFGYEFSQRRTAANPTGAPWWRAFIAPWPLLGPLVVMALLPGTSGAFSYGNYWWVYKQAIWLKAMRDTSYALDFLGLVAVLAAVALATAQRWIDDRLGWAALMLLAMTIAVPRHISGGDYADYRLVTSGLMVACLAIDWPRAGTVLGVWARVGTLAVSALYLARLAVTTLTWGQGAAQMERYLQALDHIPRGARVASAVVVDSGRWELNRFEHIGAYAVVRREALSNANFAVANVHMLRIRDASRGFVDPSHRILQAADRPVDLADFAPAREADWLWYVGQRLPDRLPLGAVVVWSAPGTLIARLAPAVVVPGGANPPPAPEPSAPLAKSAQSH</sequence>
<evidence type="ECO:0000313" key="4">
    <source>
        <dbReference type="Proteomes" id="UP000753724"/>
    </source>
</evidence>
<keyword evidence="4" id="KW-1185">Reference proteome</keyword>
<name>A0ABW9X934_9SPHN</name>
<evidence type="ECO:0000256" key="2">
    <source>
        <dbReference type="SAM" id="Phobius"/>
    </source>
</evidence>
<accession>A0ABW9X934</accession>
<feature type="transmembrane region" description="Helical" evidence="2">
    <location>
        <begin position="224"/>
        <end position="249"/>
    </location>
</feature>
<keyword evidence="2" id="KW-0812">Transmembrane</keyword>
<keyword evidence="2" id="KW-0472">Membrane</keyword>
<protein>
    <recommendedName>
        <fullName evidence="5">4-amino-4-deoxy-L-arabinose transferase-like glycosyltransferase</fullName>
    </recommendedName>
</protein>
<evidence type="ECO:0000256" key="1">
    <source>
        <dbReference type="SAM" id="MobiDB-lite"/>
    </source>
</evidence>
<feature type="transmembrane region" description="Helical" evidence="2">
    <location>
        <begin position="270"/>
        <end position="293"/>
    </location>
</feature>
<feature type="transmembrane region" description="Helical" evidence="2">
    <location>
        <begin position="105"/>
        <end position="125"/>
    </location>
</feature>
<evidence type="ECO:0000313" key="3">
    <source>
        <dbReference type="EMBL" id="NBC35043.1"/>
    </source>
</evidence>
<dbReference type="EMBL" id="JAAAPO010000001">
    <property type="protein sequence ID" value="NBC35043.1"/>
    <property type="molecule type" value="Genomic_DNA"/>
</dbReference>
<feature type="transmembrane region" description="Helical" evidence="2">
    <location>
        <begin position="181"/>
        <end position="204"/>
    </location>
</feature>
<reference evidence="4" key="1">
    <citation type="submission" date="2020-01" db="EMBL/GenBank/DDBJ databases">
        <title>Sphingomonas sp. strain CSW-10.</title>
        <authorList>
            <person name="Chen W.-M."/>
        </authorList>
    </citation>
    <scope>NUCLEOTIDE SEQUENCE [LARGE SCALE GENOMIC DNA]</scope>
    <source>
        <strain evidence="4">FSY-8</strain>
    </source>
</reference>
<dbReference type="RefSeq" id="WP_161716346.1">
    <property type="nucleotide sequence ID" value="NZ_JAAAPO010000001.1"/>
</dbReference>
<gene>
    <name evidence="3" type="ORF">GTZ99_00555</name>
</gene>